<keyword evidence="4" id="KW-0449">Lipoprotein</keyword>
<keyword evidence="3" id="KW-0519">Myristate</keyword>
<evidence type="ECO:0000256" key="1">
    <source>
        <dbReference type="ARBA" id="ARBA00010603"/>
    </source>
</evidence>
<sequence length="259" mass="28230">MPRLCAESLGLAMLVPVMSRGQSQDLLILTGPVSHSLRRSSTPVWELGIVLEQQGGCHRVGGIIAEISGHAISGHWVRGVQPHVIKDADGGLWTVFTLGGAGSKPNPDQEQNPLPLSNQSLLLLLVLANLPDGPDCPNPYRQAVTSFKNTQGGWPGSGDSRWLSLVCLRMVFTAHKGDANSMFSRTTYHNTSSIPSPHPHTFQINFNSLYTALCDQQRSDQATLLLYTLLHQNANVRTYVLSRTDMENLRESPVTEAGD</sequence>
<dbReference type="Pfam" id="PF09742">
    <property type="entry name" value="Dymeclin"/>
    <property type="match status" value="1"/>
</dbReference>
<organism evidence="5 6">
    <name type="scientific">Albula glossodonta</name>
    <name type="common">roundjaw bonefish</name>
    <dbReference type="NCBI Taxonomy" id="121402"/>
    <lineage>
        <taxon>Eukaryota</taxon>
        <taxon>Metazoa</taxon>
        <taxon>Chordata</taxon>
        <taxon>Craniata</taxon>
        <taxon>Vertebrata</taxon>
        <taxon>Euteleostomi</taxon>
        <taxon>Actinopterygii</taxon>
        <taxon>Neopterygii</taxon>
        <taxon>Teleostei</taxon>
        <taxon>Albuliformes</taxon>
        <taxon>Albulidae</taxon>
        <taxon>Albula</taxon>
    </lineage>
</organism>
<name>A0A8T2PS41_9TELE</name>
<keyword evidence="6" id="KW-1185">Reference proteome</keyword>
<gene>
    <name evidence="5" type="ORF">JZ751_012263</name>
</gene>
<evidence type="ECO:0000256" key="3">
    <source>
        <dbReference type="ARBA" id="ARBA00022707"/>
    </source>
</evidence>
<dbReference type="AlphaFoldDB" id="A0A8T2PS41"/>
<dbReference type="Proteomes" id="UP000824540">
    <property type="component" value="Unassembled WGS sequence"/>
</dbReference>
<reference evidence="5" key="1">
    <citation type="thesis" date="2021" institute="BYU ScholarsArchive" country="Provo, UT, USA">
        <title>Applications of and Algorithms for Genome Assembly and Genomic Analyses with an Emphasis on Marine Teleosts.</title>
        <authorList>
            <person name="Pickett B.D."/>
        </authorList>
    </citation>
    <scope>NUCLEOTIDE SEQUENCE</scope>
    <source>
        <strain evidence="5">HI-2016</strain>
    </source>
</reference>
<proteinExistence type="inferred from homology"/>
<accession>A0A8T2PS41</accession>
<comment type="similarity">
    <text evidence="1">Belongs to the dymeclin family.</text>
</comment>
<evidence type="ECO:0000313" key="5">
    <source>
        <dbReference type="EMBL" id="KAG9354139.1"/>
    </source>
</evidence>
<protein>
    <recommendedName>
        <fullName evidence="2">Dymeclin</fullName>
    </recommendedName>
</protein>
<dbReference type="GO" id="GO:0005794">
    <property type="term" value="C:Golgi apparatus"/>
    <property type="evidence" value="ECO:0007669"/>
    <property type="project" value="TreeGrafter"/>
</dbReference>
<evidence type="ECO:0000256" key="2">
    <source>
        <dbReference type="ARBA" id="ARBA00015736"/>
    </source>
</evidence>
<evidence type="ECO:0000256" key="4">
    <source>
        <dbReference type="ARBA" id="ARBA00023288"/>
    </source>
</evidence>
<dbReference type="PANTHER" id="PTHR12895:SF9">
    <property type="entry name" value="DYMECLIN"/>
    <property type="match status" value="1"/>
</dbReference>
<dbReference type="OrthoDB" id="10253409at2759"/>
<dbReference type="PANTHER" id="PTHR12895">
    <property type="entry name" value="DYMECLIN"/>
    <property type="match status" value="1"/>
</dbReference>
<evidence type="ECO:0000313" key="6">
    <source>
        <dbReference type="Proteomes" id="UP000824540"/>
    </source>
</evidence>
<dbReference type="EMBL" id="JAFBMS010000003">
    <property type="protein sequence ID" value="KAG9354139.1"/>
    <property type="molecule type" value="Genomic_DNA"/>
</dbReference>
<dbReference type="GO" id="GO:0007030">
    <property type="term" value="P:Golgi organization"/>
    <property type="evidence" value="ECO:0007669"/>
    <property type="project" value="TreeGrafter"/>
</dbReference>
<comment type="caution">
    <text evidence="5">The sequence shown here is derived from an EMBL/GenBank/DDBJ whole genome shotgun (WGS) entry which is preliminary data.</text>
</comment>
<dbReference type="InterPro" id="IPR019142">
    <property type="entry name" value="Dymeclin"/>
</dbReference>